<comment type="caution">
    <text evidence="1">The sequence shown here is derived from an EMBL/GenBank/DDBJ whole genome shotgun (WGS) entry which is preliminary data.</text>
</comment>
<dbReference type="EMBL" id="JAKWBI020000636">
    <property type="protein sequence ID" value="KAJ2893249.1"/>
    <property type="molecule type" value="Genomic_DNA"/>
</dbReference>
<accession>A0AAD5RGD5</accession>
<name>A0AAD5RGD5_9PEZI</name>
<protein>
    <submittedName>
        <fullName evidence="1">Uncharacterized protein</fullName>
    </submittedName>
</protein>
<dbReference type="Proteomes" id="UP001201980">
    <property type="component" value="Unassembled WGS sequence"/>
</dbReference>
<evidence type="ECO:0000313" key="1">
    <source>
        <dbReference type="EMBL" id="KAJ2893249.1"/>
    </source>
</evidence>
<proteinExistence type="predicted"/>
<reference evidence="1" key="1">
    <citation type="submission" date="2022-07" db="EMBL/GenBank/DDBJ databases">
        <title>Draft genome sequence of Zalerion maritima ATCC 34329, a (micro)plastics degrading marine fungus.</title>
        <authorList>
            <person name="Paco A."/>
            <person name="Goncalves M.F.M."/>
            <person name="Rocha-Santos T.A.P."/>
            <person name="Alves A."/>
        </authorList>
    </citation>
    <scope>NUCLEOTIDE SEQUENCE</scope>
    <source>
        <strain evidence="1">ATCC 34329</strain>
    </source>
</reference>
<organism evidence="1 2">
    <name type="scientific">Zalerion maritima</name>
    <dbReference type="NCBI Taxonomy" id="339359"/>
    <lineage>
        <taxon>Eukaryota</taxon>
        <taxon>Fungi</taxon>
        <taxon>Dikarya</taxon>
        <taxon>Ascomycota</taxon>
        <taxon>Pezizomycotina</taxon>
        <taxon>Sordariomycetes</taxon>
        <taxon>Lulworthiomycetidae</taxon>
        <taxon>Lulworthiales</taxon>
        <taxon>Lulworthiaceae</taxon>
        <taxon>Zalerion</taxon>
    </lineage>
</organism>
<keyword evidence="2" id="KW-1185">Reference proteome</keyword>
<evidence type="ECO:0000313" key="2">
    <source>
        <dbReference type="Proteomes" id="UP001201980"/>
    </source>
</evidence>
<gene>
    <name evidence="1" type="ORF">MKZ38_008863</name>
</gene>
<dbReference type="AlphaFoldDB" id="A0AAD5RGD5"/>
<sequence length="306" mass="33957">MCVPTQHGDQMAPPTQHSTFAGVHSSVMTLTPSCWELLSWLRGILNITNLARPTSKAAGEAELTLDDQHQHGHTLSTLLLKSCVACMTKAKARTASEPRTDMLVSPAARRLAVGQMITKVHFHVGFRLAVMSTLAWSTYRPAATNRDRCRRPEFVAGFQHPFRCTLRHLVQPSGRTRGCFEQPHMCDVFADKTQGILYSEGFGFHQPPQPAAVDVMRKSSHLQLLTIDHETVLNISVLGLSICPNSWGQTRQSVAEIDFVQMRLIQGRVVAQDLAAFGHPSQDALDVDAEDSRLRTVKQLVAWIVF</sequence>